<organism evidence="1">
    <name type="scientific">Anguilla anguilla</name>
    <name type="common">European freshwater eel</name>
    <name type="synonym">Muraena anguilla</name>
    <dbReference type="NCBI Taxonomy" id="7936"/>
    <lineage>
        <taxon>Eukaryota</taxon>
        <taxon>Metazoa</taxon>
        <taxon>Chordata</taxon>
        <taxon>Craniata</taxon>
        <taxon>Vertebrata</taxon>
        <taxon>Euteleostomi</taxon>
        <taxon>Actinopterygii</taxon>
        <taxon>Neopterygii</taxon>
        <taxon>Teleostei</taxon>
        <taxon>Anguilliformes</taxon>
        <taxon>Anguillidae</taxon>
        <taxon>Anguilla</taxon>
    </lineage>
</organism>
<protein>
    <submittedName>
        <fullName evidence="1">Uncharacterized protein</fullName>
    </submittedName>
</protein>
<reference evidence="1" key="2">
    <citation type="journal article" date="2015" name="Fish Shellfish Immunol.">
        <title>Early steps in the European eel (Anguilla anguilla)-Vibrio vulnificus interaction in the gills: Role of the RtxA13 toxin.</title>
        <authorList>
            <person name="Callol A."/>
            <person name="Pajuelo D."/>
            <person name="Ebbesson L."/>
            <person name="Teles M."/>
            <person name="MacKenzie S."/>
            <person name="Amaro C."/>
        </authorList>
    </citation>
    <scope>NUCLEOTIDE SEQUENCE</scope>
</reference>
<evidence type="ECO:0000313" key="1">
    <source>
        <dbReference type="EMBL" id="JAH70741.1"/>
    </source>
</evidence>
<reference evidence="1" key="1">
    <citation type="submission" date="2014-11" db="EMBL/GenBank/DDBJ databases">
        <authorList>
            <person name="Amaro Gonzalez C."/>
        </authorList>
    </citation>
    <scope>NUCLEOTIDE SEQUENCE</scope>
</reference>
<accession>A0A0E9UYD6</accession>
<sequence>MDQILNLAIQETGSKRTLGTGHILGEMPTILNME</sequence>
<name>A0A0E9UYD6_ANGAN</name>
<dbReference type="AlphaFoldDB" id="A0A0E9UYD6"/>
<proteinExistence type="predicted"/>
<dbReference type="EMBL" id="GBXM01037836">
    <property type="protein sequence ID" value="JAH70741.1"/>
    <property type="molecule type" value="Transcribed_RNA"/>
</dbReference>